<dbReference type="OrthoDB" id="3037019at2759"/>
<keyword evidence="1" id="KW-0812">Transmembrane</keyword>
<evidence type="ECO:0000256" key="1">
    <source>
        <dbReference type="SAM" id="Phobius"/>
    </source>
</evidence>
<dbReference type="EMBL" id="ML213607">
    <property type="protein sequence ID" value="TFK37603.1"/>
    <property type="molecule type" value="Genomic_DNA"/>
</dbReference>
<dbReference type="AlphaFoldDB" id="A0A5C3LYW3"/>
<reference evidence="3 4" key="1">
    <citation type="journal article" date="2019" name="Nat. Ecol. Evol.">
        <title>Megaphylogeny resolves global patterns of mushroom evolution.</title>
        <authorList>
            <person name="Varga T."/>
            <person name="Krizsan K."/>
            <person name="Foldi C."/>
            <person name="Dima B."/>
            <person name="Sanchez-Garcia M."/>
            <person name="Sanchez-Ramirez S."/>
            <person name="Szollosi G.J."/>
            <person name="Szarkandi J.G."/>
            <person name="Papp V."/>
            <person name="Albert L."/>
            <person name="Andreopoulos W."/>
            <person name="Angelini C."/>
            <person name="Antonin V."/>
            <person name="Barry K.W."/>
            <person name="Bougher N.L."/>
            <person name="Buchanan P."/>
            <person name="Buyck B."/>
            <person name="Bense V."/>
            <person name="Catcheside P."/>
            <person name="Chovatia M."/>
            <person name="Cooper J."/>
            <person name="Damon W."/>
            <person name="Desjardin D."/>
            <person name="Finy P."/>
            <person name="Geml J."/>
            <person name="Haridas S."/>
            <person name="Hughes K."/>
            <person name="Justo A."/>
            <person name="Karasinski D."/>
            <person name="Kautmanova I."/>
            <person name="Kiss B."/>
            <person name="Kocsube S."/>
            <person name="Kotiranta H."/>
            <person name="LaButti K.M."/>
            <person name="Lechner B.E."/>
            <person name="Liimatainen K."/>
            <person name="Lipzen A."/>
            <person name="Lukacs Z."/>
            <person name="Mihaltcheva S."/>
            <person name="Morgado L.N."/>
            <person name="Niskanen T."/>
            <person name="Noordeloos M.E."/>
            <person name="Ohm R.A."/>
            <person name="Ortiz-Santana B."/>
            <person name="Ovrebo C."/>
            <person name="Racz N."/>
            <person name="Riley R."/>
            <person name="Savchenko A."/>
            <person name="Shiryaev A."/>
            <person name="Soop K."/>
            <person name="Spirin V."/>
            <person name="Szebenyi C."/>
            <person name="Tomsovsky M."/>
            <person name="Tulloss R.E."/>
            <person name="Uehling J."/>
            <person name="Grigoriev I.V."/>
            <person name="Vagvolgyi C."/>
            <person name="Papp T."/>
            <person name="Martin F.M."/>
            <person name="Miettinen O."/>
            <person name="Hibbett D.S."/>
            <person name="Nagy L.G."/>
        </authorList>
    </citation>
    <scope>NUCLEOTIDE SEQUENCE [LARGE SCALE GENOMIC DNA]</scope>
    <source>
        <strain evidence="3 4">CBS 166.37</strain>
    </source>
</reference>
<evidence type="ECO:0000313" key="3">
    <source>
        <dbReference type="EMBL" id="TFK37603.1"/>
    </source>
</evidence>
<feature type="domain" description="DUF6533" evidence="2">
    <location>
        <begin position="16"/>
        <end position="57"/>
    </location>
</feature>
<feature type="transmembrane region" description="Helical" evidence="1">
    <location>
        <begin position="206"/>
        <end position="223"/>
    </location>
</feature>
<keyword evidence="4" id="KW-1185">Reference proteome</keyword>
<sequence>MDLETLVEQGTAVNLVAASCLTCLLYDHAITLDQEVARMWPARLSAGKLLFFINRYVLTRLDSTLRHNAIVLHLCYCVFYLRWLTVTTTISTSVVQGILMLRVWALHRRNKAALYVGYFFYFGGVATLIGLVVKDYIGEDVIINDALSSLPGCYATTVPSIIAGFWIAPLIVESVLFILVVSRAFIWWKNGSSTPRILSILARDSTIYFAVVFALLLANYLMFELGPPFLSSLLVSPSTTAGCILGSHMLLNLRELANPDDDPIGSAKTHVVFALPSRRVWETSAMGLTVGSGTRYIPSKTRGAAMFS</sequence>
<feature type="transmembrane region" description="Helical" evidence="1">
    <location>
        <begin position="80"/>
        <end position="101"/>
    </location>
</feature>
<organism evidence="3 4">
    <name type="scientific">Crucibulum laeve</name>
    <dbReference type="NCBI Taxonomy" id="68775"/>
    <lineage>
        <taxon>Eukaryota</taxon>
        <taxon>Fungi</taxon>
        <taxon>Dikarya</taxon>
        <taxon>Basidiomycota</taxon>
        <taxon>Agaricomycotina</taxon>
        <taxon>Agaricomycetes</taxon>
        <taxon>Agaricomycetidae</taxon>
        <taxon>Agaricales</taxon>
        <taxon>Agaricineae</taxon>
        <taxon>Nidulariaceae</taxon>
        <taxon>Crucibulum</taxon>
    </lineage>
</organism>
<dbReference type="InterPro" id="IPR045340">
    <property type="entry name" value="DUF6533"/>
</dbReference>
<dbReference type="Pfam" id="PF20151">
    <property type="entry name" value="DUF6533"/>
    <property type="match status" value="1"/>
</dbReference>
<dbReference type="Proteomes" id="UP000308652">
    <property type="component" value="Unassembled WGS sequence"/>
</dbReference>
<keyword evidence="1" id="KW-0472">Membrane</keyword>
<protein>
    <recommendedName>
        <fullName evidence="2">DUF6533 domain-containing protein</fullName>
    </recommendedName>
</protein>
<proteinExistence type="predicted"/>
<gene>
    <name evidence="3" type="ORF">BDQ12DRAFT_724055</name>
</gene>
<evidence type="ECO:0000259" key="2">
    <source>
        <dbReference type="Pfam" id="PF20151"/>
    </source>
</evidence>
<feature type="transmembrane region" description="Helical" evidence="1">
    <location>
        <begin position="161"/>
        <end position="186"/>
    </location>
</feature>
<evidence type="ECO:0000313" key="4">
    <source>
        <dbReference type="Proteomes" id="UP000308652"/>
    </source>
</evidence>
<accession>A0A5C3LYW3</accession>
<feature type="transmembrane region" description="Helical" evidence="1">
    <location>
        <begin position="113"/>
        <end position="133"/>
    </location>
</feature>
<name>A0A5C3LYW3_9AGAR</name>
<keyword evidence="1" id="KW-1133">Transmembrane helix</keyword>